<dbReference type="EMBL" id="JAINWF010000011">
    <property type="protein sequence ID" value="MCD1609651.1"/>
    <property type="molecule type" value="Genomic_DNA"/>
</dbReference>
<evidence type="ECO:0000313" key="2">
    <source>
        <dbReference type="Proteomes" id="UP001138989"/>
    </source>
</evidence>
<dbReference type="Proteomes" id="UP001138989">
    <property type="component" value="Unassembled WGS sequence"/>
</dbReference>
<dbReference type="RefSeq" id="WP_230697823.1">
    <property type="nucleotide sequence ID" value="NZ_DALYUS010000009.1"/>
</dbReference>
<reference evidence="1" key="1">
    <citation type="submission" date="2021-08" db="EMBL/GenBank/DDBJ databases">
        <title>Isolation and characterization of neutrophilic mixotrophic iron-oxidizing bacteria from deep-sea hydrothermal vents.</title>
        <authorList>
            <person name="He Y."/>
        </authorList>
    </citation>
    <scope>NUCLEOTIDE SEQUENCE</scope>
    <source>
        <strain evidence="1">IOP_13</strain>
    </source>
</reference>
<proteinExistence type="predicted"/>
<protein>
    <submittedName>
        <fullName evidence="1">Uncharacterized protein</fullName>
    </submittedName>
</protein>
<accession>A0A9X1N682</accession>
<organism evidence="1 2">
    <name type="scientific">Stutzerimonas kunmingensis</name>
    <dbReference type="NCBI Taxonomy" id="1211807"/>
    <lineage>
        <taxon>Bacteria</taxon>
        <taxon>Pseudomonadati</taxon>
        <taxon>Pseudomonadota</taxon>
        <taxon>Gammaproteobacteria</taxon>
        <taxon>Pseudomonadales</taxon>
        <taxon>Pseudomonadaceae</taxon>
        <taxon>Stutzerimonas</taxon>
    </lineage>
</organism>
<evidence type="ECO:0000313" key="1">
    <source>
        <dbReference type="EMBL" id="MCD1609651.1"/>
    </source>
</evidence>
<name>A0A9X1N682_9GAMM</name>
<keyword evidence="2" id="KW-1185">Reference proteome</keyword>
<gene>
    <name evidence="1" type="ORF">K7H17_17460</name>
</gene>
<dbReference type="AlphaFoldDB" id="A0A9X1N682"/>
<sequence length="108" mass="12099">MPAVFQSNLVEGAFHTEIALIHGQNRHPAGRSVVRGAGIRFLDSLLYSLQQEHTMLGDYSSINDHLDTARKHADQAETEAKPELYREAIDELVAAIRLLMRNSNEKDS</sequence>
<comment type="caution">
    <text evidence="1">The sequence shown here is derived from an EMBL/GenBank/DDBJ whole genome shotgun (WGS) entry which is preliminary data.</text>
</comment>